<dbReference type="PANTHER" id="PTHR14388:SF6">
    <property type="entry name" value="SH2 DOMAIN-CONTAINING PROTEIN 7"/>
    <property type="match status" value="1"/>
</dbReference>
<evidence type="ECO:0000256" key="3">
    <source>
        <dbReference type="SAM" id="MobiDB-lite"/>
    </source>
</evidence>
<protein>
    <submittedName>
        <fullName evidence="6">SH2 domain-containing protein 7</fullName>
    </submittedName>
</protein>
<dbReference type="PRINTS" id="PR00401">
    <property type="entry name" value="SH2DOMAIN"/>
</dbReference>
<dbReference type="PANTHER" id="PTHR14388">
    <property type="entry name" value="T CELL-SPECIFIC ADAPTER PROTEIN TSAD"/>
    <property type="match status" value="1"/>
</dbReference>
<feature type="compositionally biased region" description="Polar residues" evidence="3">
    <location>
        <begin position="440"/>
        <end position="449"/>
    </location>
</feature>
<dbReference type="PROSITE" id="PS50001">
    <property type="entry name" value="SH2"/>
    <property type="match status" value="1"/>
</dbReference>
<feature type="compositionally biased region" description="Polar residues" evidence="3">
    <location>
        <begin position="416"/>
        <end position="426"/>
    </location>
</feature>
<dbReference type="eggNOG" id="ENOG502QUGN">
    <property type="taxonomic scope" value="Eukaryota"/>
</dbReference>
<proteinExistence type="predicted"/>
<evidence type="ECO:0000313" key="7">
    <source>
        <dbReference type="Proteomes" id="UP000031443"/>
    </source>
</evidence>
<dbReference type="Pfam" id="PF00017">
    <property type="entry name" value="SH2"/>
    <property type="match status" value="1"/>
</dbReference>
<feature type="compositionally biased region" description="Low complexity" evidence="3">
    <location>
        <begin position="158"/>
        <end position="169"/>
    </location>
</feature>
<dbReference type="GO" id="GO:0005737">
    <property type="term" value="C:cytoplasm"/>
    <property type="evidence" value="ECO:0007669"/>
    <property type="project" value="TreeGrafter"/>
</dbReference>
<dbReference type="SUPFAM" id="SSF55550">
    <property type="entry name" value="SH2 domain"/>
    <property type="match status" value="1"/>
</dbReference>
<keyword evidence="4" id="KW-0472">Membrane</keyword>
<gene>
    <name evidence="6" type="ORF">UY3_15131</name>
</gene>
<feature type="region of interest" description="Disordered" evidence="3">
    <location>
        <begin position="404"/>
        <end position="495"/>
    </location>
</feature>
<feature type="transmembrane region" description="Helical" evidence="4">
    <location>
        <begin position="589"/>
        <end position="611"/>
    </location>
</feature>
<accession>M7ASU6</accession>
<sequence>MENKQLQLLLGRETNPATENQSFEMLKDLALKWFMETQVPLILQNGILPEWFYGFITRKQSEELLKDKDVGCFLIRLSDRTIGYILSYRGKDRCRHFVINHLRNGHYVVSGDTCTHESLAELISYYQTSEINPFGENLTTVCAQPIENSLYDEIALDQQTSSKQSKSNSGEVNPLLKRQVSGSSQTTVLMKEATSVPPKSKTEHKNFNPQDPDIAPPLPDRISLLMQETFKLDLNDQGNTIYAELNKHHLNVRGLSLETHSATDKVLIEKPACSSQGDTQQKPGEPDRANYSPCKKISSVYALAKQAERFYDKKIDLIKLSPPETVYSEVKLEQGKSHSTLPWGQNVHSLSLCPSTSADTKKLTLSTPASTLPKLSPKLPIKARTSVESQGSEELFAPYATSLQSNDGLRKPNKILSDSPTPSTYGQIEKVKACKPFASGSDSGNNTYEQIPVGRPKSSTHDQASERHSKSSQVQPNDTYDEVSSLNIGSSRTENCTENTYEKIPENLQKGSSAKQIPATDNTYEQISLDLVKGAEAKPNQKGRWRDPGSPQLPSWLSLTWLRLNVEPWNRNLAMIRAIASFCDCIMNLAIFGIFLKAPVLVCPLMIFLFLTEEKPLELFLTDKREELTEYVSVIEKLRSSGYELQYNMNAE</sequence>
<feature type="region of interest" description="Disordered" evidence="3">
    <location>
        <begin position="269"/>
        <end position="291"/>
    </location>
</feature>
<dbReference type="InterPro" id="IPR036860">
    <property type="entry name" value="SH2_dom_sf"/>
</dbReference>
<organism evidence="6 7">
    <name type="scientific">Chelonia mydas</name>
    <name type="common">Green sea-turtle</name>
    <name type="synonym">Chelonia agassizi</name>
    <dbReference type="NCBI Taxonomy" id="8469"/>
    <lineage>
        <taxon>Eukaryota</taxon>
        <taxon>Metazoa</taxon>
        <taxon>Chordata</taxon>
        <taxon>Craniata</taxon>
        <taxon>Vertebrata</taxon>
        <taxon>Euteleostomi</taxon>
        <taxon>Archelosauria</taxon>
        <taxon>Testudinata</taxon>
        <taxon>Testudines</taxon>
        <taxon>Cryptodira</taxon>
        <taxon>Durocryptodira</taxon>
        <taxon>Americhelydia</taxon>
        <taxon>Chelonioidea</taxon>
        <taxon>Cheloniidae</taxon>
        <taxon>Chelonia</taxon>
    </lineage>
</organism>
<name>M7ASU6_CHEMY</name>
<keyword evidence="4" id="KW-1133">Transmembrane helix</keyword>
<feature type="compositionally biased region" description="Basic and acidic residues" evidence="3">
    <location>
        <begin position="459"/>
        <end position="469"/>
    </location>
</feature>
<evidence type="ECO:0000256" key="2">
    <source>
        <dbReference type="PROSITE-ProRule" id="PRU00191"/>
    </source>
</evidence>
<evidence type="ECO:0000313" key="6">
    <source>
        <dbReference type="EMBL" id="EMP27739.1"/>
    </source>
</evidence>
<evidence type="ECO:0000259" key="5">
    <source>
        <dbReference type="PROSITE" id="PS50001"/>
    </source>
</evidence>
<dbReference type="AlphaFoldDB" id="M7ASU6"/>
<dbReference type="FunFam" id="3.30.505.10:FF:000059">
    <property type="entry name" value="hematopoietic SH2 domain-containing protein"/>
    <property type="match status" value="1"/>
</dbReference>
<dbReference type="InterPro" id="IPR000980">
    <property type="entry name" value="SH2"/>
</dbReference>
<dbReference type="SMART" id="SM00252">
    <property type="entry name" value="SH2"/>
    <property type="match status" value="1"/>
</dbReference>
<keyword evidence="4" id="KW-0812">Transmembrane</keyword>
<dbReference type="Proteomes" id="UP000031443">
    <property type="component" value="Unassembled WGS sequence"/>
</dbReference>
<evidence type="ECO:0000256" key="1">
    <source>
        <dbReference type="ARBA" id="ARBA00022999"/>
    </source>
</evidence>
<evidence type="ECO:0000256" key="4">
    <source>
        <dbReference type="SAM" id="Phobius"/>
    </source>
</evidence>
<feature type="compositionally biased region" description="Polar residues" evidence="3">
    <location>
        <begin position="273"/>
        <end position="282"/>
    </location>
</feature>
<feature type="domain" description="SH2" evidence="5">
    <location>
        <begin position="51"/>
        <end position="142"/>
    </location>
</feature>
<feature type="compositionally biased region" description="Polar residues" evidence="3">
    <location>
        <begin position="471"/>
        <end position="495"/>
    </location>
</feature>
<dbReference type="EMBL" id="KB567559">
    <property type="protein sequence ID" value="EMP27739.1"/>
    <property type="molecule type" value="Genomic_DNA"/>
</dbReference>
<reference evidence="7" key="1">
    <citation type="journal article" date="2013" name="Nat. Genet.">
        <title>The draft genomes of soft-shell turtle and green sea turtle yield insights into the development and evolution of the turtle-specific body plan.</title>
        <authorList>
            <person name="Wang Z."/>
            <person name="Pascual-Anaya J."/>
            <person name="Zadissa A."/>
            <person name="Li W."/>
            <person name="Niimura Y."/>
            <person name="Huang Z."/>
            <person name="Li C."/>
            <person name="White S."/>
            <person name="Xiong Z."/>
            <person name="Fang D."/>
            <person name="Wang B."/>
            <person name="Ming Y."/>
            <person name="Chen Y."/>
            <person name="Zheng Y."/>
            <person name="Kuraku S."/>
            <person name="Pignatelli M."/>
            <person name="Herrero J."/>
            <person name="Beal K."/>
            <person name="Nozawa M."/>
            <person name="Li Q."/>
            <person name="Wang J."/>
            <person name="Zhang H."/>
            <person name="Yu L."/>
            <person name="Shigenobu S."/>
            <person name="Wang J."/>
            <person name="Liu J."/>
            <person name="Flicek P."/>
            <person name="Searle S."/>
            <person name="Wang J."/>
            <person name="Kuratani S."/>
            <person name="Yin Y."/>
            <person name="Aken B."/>
            <person name="Zhang G."/>
            <person name="Irie N."/>
        </authorList>
    </citation>
    <scope>NUCLEOTIDE SEQUENCE [LARGE SCALE GENOMIC DNA]</scope>
</reference>
<feature type="region of interest" description="Disordered" evidence="3">
    <location>
        <begin position="158"/>
        <end position="217"/>
    </location>
</feature>
<keyword evidence="7" id="KW-1185">Reference proteome</keyword>
<keyword evidence="1 2" id="KW-0727">SH2 domain</keyword>
<dbReference type="Gene3D" id="3.30.505.10">
    <property type="entry name" value="SH2 domain"/>
    <property type="match status" value="1"/>
</dbReference>